<feature type="chain" id="PRO_5045939093" evidence="2">
    <location>
        <begin position="21"/>
        <end position="150"/>
    </location>
</feature>
<gene>
    <name evidence="4" type="primary">LOC113217138</name>
</gene>
<dbReference type="RefSeq" id="XP_052124006.1">
    <property type="nucleotide sequence ID" value="XM_052268046.1"/>
</dbReference>
<keyword evidence="3" id="KW-1185">Reference proteome</keyword>
<feature type="signal peptide" evidence="2">
    <location>
        <begin position="1"/>
        <end position="20"/>
    </location>
</feature>
<evidence type="ECO:0000313" key="4">
    <source>
        <dbReference type="RefSeq" id="XP_052124006.1"/>
    </source>
</evidence>
<sequence>MEKFNFVVVVLFLMASATICLTTASKKSATSFGKEPKVSHGPTVHAVGKNEGKSSSRFFSGVPLSLSPIGSFFPNPLGAFGGFPSLPYLAPTPYGQMGGPLSYGGLYPSNAGNFGSNFGGFSTSQQQQQQQQSQTGVGTGFSGFHPTYSG</sequence>
<organism evidence="3 4">
    <name type="scientific">Frankliniella occidentalis</name>
    <name type="common">Western flower thrips</name>
    <name type="synonym">Euthrips occidentalis</name>
    <dbReference type="NCBI Taxonomy" id="133901"/>
    <lineage>
        <taxon>Eukaryota</taxon>
        <taxon>Metazoa</taxon>
        <taxon>Ecdysozoa</taxon>
        <taxon>Arthropoda</taxon>
        <taxon>Hexapoda</taxon>
        <taxon>Insecta</taxon>
        <taxon>Pterygota</taxon>
        <taxon>Neoptera</taxon>
        <taxon>Paraneoptera</taxon>
        <taxon>Thysanoptera</taxon>
        <taxon>Terebrantia</taxon>
        <taxon>Thripoidea</taxon>
        <taxon>Thripidae</taxon>
        <taxon>Frankliniella</taxon>
    </lineage>
</organism>
<dbReference type="KEGG" id="foc:113217138"/>
<evidence type="ECO:0000256" key="1">
    <source>
        <dbReference type="SAM" id="MobiDB-lite"/>
    </source>
</evidence>
<dbReference type="AlphaFoldDB" id="A0A9C6WWD0"/>
<evidence type="ECO:0000313" key="3">
    <source>
        <dbReference type="Proteomes" id="UP000504606"/>
    </source>
</evidence>
<protein>
    <submittedName>
        <fullName evidence="4">Uncharacterized protein LOC113217138</fullName>
    </submittedName>
</protein>
<dbReference type="GeneID" id="113217138"/>
<proteinExistence type="predicted"/>
<accession>A0A9C6WWD0</accession>
<evidence type="ECO:0000256" key="2">
    <source>
        <dbReference type="SAM" id="SignalP"/>
    </source>
</evidence>
<dbReference type="Proteomes" id="UP000504606">
    <property type="component" value="Unplaced"/>
</dbReference>
<reference evidence="4" key="1">
    <citation type="submission" date="2025-08" db="UniProtKB">
        <authorList>
            <consortium name="RefSeq"/>
        </authorList>
    </citation>
    <scope>IDENTIFICATION</scope>
    <source>
        <tissue evidence="4">Whole organism</tissue>
    </source>
</reference>
<feature type="region of interest" description="Disordered" evidence="1">
    <location>
        <begin position="117"/>
        <end position="150"/>
    </location>
</feature>
<name>A0A9C6WWD0_FRAOC</name>
<keyword evidence="2" id="KW-0732">Signal</keyword>
<feature type="compositionally biased region" description="Low complexity" evidence="1">
    <location>
        <begin position="117"/>
        <end position="136"/>
    </location>
</feature>